<dbReference type="Pfam" id="PF00754">
    <property type="entry name" value="F5_F8_type_C"/>
    <property type="match status" value="1"/>
</dbReference>
<dbReference type="Gene3D" id="3.20.20.80">
    <property type="entry name" value="Glycosidases"/>
    <property type="match status" value="1"/>
</dbReference>
<dbReference type="InterPro" id="IPR049019">
    <property type="entry name" value="NagJ-like_helical"/>
</dbReference>
<dbReference type="InterPro" id="IPR000421">
    <property type="entry name" value="FA58C"/>
</dbReference>
<evidence type="ECO:0008006" key="9">
    <source>
        <dbReference type="Google" id="ProtNLM"/>
    </source>
</evidence>
<dbReference type="InterPro" id="IPR015882">
    <property type="entry name" value="HEX_bac_N"/>
</dbReference>
<dbReference type="Pfam" id="PF21774">
    <property type="entry name" value="NagJ_C"/>
    <property type="match status" value="1"/>
</dbReference>
<dbReference type="InterPro" id="IPR008979">
    <property type="entry name" value="Galactose-bd-like_sf"/>
</dbReference>
<dbReference type="InterPro" id="IPR029018">
    <property type="entry name" value="Hex-like_dom2"/>
</dbReference>
<feature type="region of interest" description="Disordered" evidence="4">
    <location>
        <begin position="871"/>
        <end position="912"/>
    </location>
</feature>
<dbReference type="SUPFAM" id="SSF49785">
    <property type="entry name" value="Galactose-binding domain-like"/>
    <property type="match status" value="1"/>
</dbReference>
<keyword evidence="8" id="KW-1185">Reference proteome</keyword>
<evidence type="ECO:0000256" key="3">
    <source>
        <dbReference type="PROSITE-ProRule" id="PRU01353"/>
    </source>
</evidence>
<dbReference type="Gene3D" id="1.20.58.460">
    <property type="entry name" value="Hyaluronidase post-catalytic domain-like"/>
    <property type="match status" value="1"/>
</dbReference>
<keyword evidence="1 3" id="KW-0378">Hydrolase</keyword>
<dbReference type="SUPFAM" id="SSF140657">
    <property type="entry name" value="Hyaluronidase post-catalytic domain-like"/>
    <property type="match status" value="1"/>
</dbReference>
<evidence type="ECO:0000313" key="7">
    <source>
        <dbReference type="EMBL" id="GAA2661656.1"/>
    </source>
</evidence>
<evidence type="ECO:0000256" key="1">
    <source>
        <dbReference type="ARBA" id="ARBA00022801"/>
    </source>
</evidence>
<comment type="caution">
    <text evidence="7">The sequence shown here is derived from an EMBL/GenBank/DDBJ whole genome shotgun (WGS) entry which is preliminary data.</text>
</comment>
<dbReference type="PANTHER" id="PTHR13170">
    <property type="entry name" value="O-GLCNACASE"/>
    <property type="match status" value="1"/>
</dbReference>
<dbReference type="Pfam" id="PF02838">
    <property type="entry name" value="Glyco_hydro_20b"/>
    <property type="match status" value="1"/>
</dbReference>
<organism evidence="7 8">
    <name type="scientific">Streptomyces lunalinharesii</name>
    <dbReference type="NCBI Taxonomy" id="333384"/>
    <lineage>
        <taxon>Bacteria</taxon>
        <taxon>Bacillati</taxon>
        <taxon>Actinomycetota</taxon>
        <taxon>Actinomycetes</taxon>
        <taxon>Kitasatosporales</taxon>
        <taxon>Streptomycetaceae</taxon>
        <taxon>Streptomyces</taxon>
    </lineage>
</organism>
<reference evidence="7 8" key="1">
    <citation type="journal article" date="2019" name="Int. J. Syst. Evol. Microbiol.">
        <title>The Global Catalogue of Microorganisms (GCM) 10K type strain sequencing project: providing services to taxonomists for standard genome sequencing and annotation.</title>
        <authorList>
            <consortium name="The Broad Institute Genomics Platform"/>
            <consortium name="The Broad Institute Genome Sequencing Center for Infectious Disease"/>
            <person name="Wu L."/>
            <person name="Ma J."/>
        </authorList>
    </citation>
    <scope>NUCLEOTIDE SEQUENCE [LARGE SCALE GENOMIC DNA]</scope>
    <source>
        <strain evidence="7 8">JCM 16374</strain>
    </source>
</reference>
<feature type="domain" description="F5/8 type C" evidence="5">
    <location>
        <begin position="872"/>
        <end position="1006"/>
    </location>
</feature>
<evidence type="ECO:0000259" key="5">
    <source>
        <dbReference type="PROSITE" id="PS50022"/>
    </source>
</evidence>
<evidence type="ECO:0000256" key="4">
    <source>
        <dbReference type="SAM" id="MobiDB-lite"/>
    </source>
</evidence>
<evidence type="ECO:0000256" key="2">
    <source>
        <dbReference type="ARBA" id="ARBA00023295"/>
    </source>
</evidence>
<dbReference type="PROSITE" id="PS52009">
    <property type="entry name" value="GH84"/>
    <property type="match status" value="1"/>
</dbReference>
<gene>
    <name evidence="7" type="ORF">GCM10009864_31390</name>
</gene>
<dbReference type="Gene3D" id="3.30.379.10">
    <property type="entry name" value="Chitobiase/beta-hexosaminidase domain 2-like"/>
    <property type="match status" value="1"/>
</dbReference>
<dbReference type="Gene3D" id="2.60.120.260">
    <property type="entry name" value="Galactose-binding domain-like"/>
    <property type="match status" value="1"/>
</dbReference>
<feature type="region of interest" description="Disordered" evidence="4">
    <location>
        <begin position="47"/>
        <end position="73"/>
    </location>
</feature>
<protein>
    <recommendedName>
        <fullName evidence="9">Hyaluronidase</fullName>
    </recommendedName>
</protein>
<dbReference type="SUPFAM" id="SSF55545">
    <property type="entry name" value="beta-N-acetylhexosaminidase-like domain"/>
    <property type="match status" value="1"/>
</dbReference>
<dbReference type="Proteomes" id="UP001500994">
    <property type="component" value="Unassembled WGS sequence"/>
</dbReference>
<dbReference type="InterPro" id="IPR011496">
    <property type="entry name" value="O-GlcNAcase_cat"/>
</dbReference>
<name>A0ABN3RV94_9ACTN</name>
<evidence type="ECO:0000259" key="6">
    <source>
        <dbReference type="PROSITE" id="PS52009"/>
    </source>
</evidence>
<accession>A0ABN3RV94</accession>
<dbReference type="InterPro" id="IPR017853">
    <property type="entry name" value="GH"/>
</dbReference>
<evidence type="ECO:0000313" key="8">
    <source>
        <dbReference type="Proteomes" id="UP001500994"/>
    </source>
</evidence>
<dbReference type="EMBL" id="BAAARK010000008">
    <property type="protein sequence ID" value="GAA2661656.1"/>
    <property type="molecule type" value="Genomic_DNA"/>
</dbReference>
<dbReference type="Pfam" id="PF07555">
    <property type="entry name" value="NAGidase"/>
    <property type="match status" value="1"/>
</dbReference>
<feature type="domain" description="GH84" evidence="6">
    <location>
        <begin position="220"/>
        <end position="500"/>
    </location>
</feature>
<dbReference type="PROSITE" id="PS50022">
    <property type="entry name" value="FA58C_3"/>
    <property type="match status" value="1"/>
</dbReference>
<comment type="similarity">
    <text evidence="3">Belongs to the glycosyl hydrolase 84 family.</text>
</comment>
<proteinExistence type="inferred from homology"/>
<sequence length="1009" mass="106508">MRVRGVWGGRDGAGRGGTRARLAGTTALAAAVIGGLLGGAPAVHAVPTGPAAGTPDRPDRPADAGAPPAVWPRPQSMRQLDAAVPLGGTAVLVAAPDTDPYALDVLRGLLRDAGVRTVRQVAPGERRPADGPVLLVGGAPADDALRALRVPPRGDLPSGGYRLAVGQVADRDTVALDGVGPDGLFHAAQTLRQLVTDAPDDGAGARQLASVTVRDWPATGVRGTTEGFYGQPWSQPQRLAQLDFMGRTKQNQYLYAPGDDPYRQARWRDPYPAAQRADFRALAERARANHVTLGWAVAPGQAMCLSSADDLRALRRKVDAMWALGVRSFQLQFQDVSYSEWHCAADAETFGTGPQAAAKAQAGVANALARHLAERHPGAAPLSLMPTEFYQDGATAYRSALAAALNDRVEVAWTGVGVVPRTITGGELSAAREAFGHPLVTMDNYPVNDYAQDRIFLGPYTGREPAVATGSAALLANAMEQPLASRIPLFTAADYAWNPREYRPAQSWEAAIDDLAGGDPTARAALRTLAGNAASSLLDREESGYLKPLLDRFWQTRAAALNHGRPGTDADFAEAAQALRTAFGAMSGAPKGLASDLRAEVGPWAEQLARFGRAGAQAVDTLLAQARDDGDAAWAAQRTVRRLRTELDGNPVTVGKGVLGPFLDRAMTEADAWTGAHGGAPTPDRDDGRTSLTVPFPRVRPLAAITALTAPGPASGAVRLEAHVPGAGWQRLGPLSATGWTETRTAGLRADAIRLTWDDDAPKPSVQALTPWYDDGPRAGLELSRTAVDAQTGGRTTVQALLSSRRPGAVHGPLTVTAPKGFAVHAPREVTAPRGGTALVPLGVDVPEDTPSGTYRVTVAFAGREQRLTLRVFPPTGGPDLARGAPATSSGDETDEFPAAAATDGDPRTRWSSPAEDAAWLQFALPRPTRLGLVVVHWQAAHASAYRVQVSADGRTWRTAATVRHGKGGREAIRMDAEDARYVRIQGDERATRFGYSLWGVEAYAVRGR</sequence>
<dbReference type="SUPFAM" id="SSF51445">
    <property type="entry name" value="(Trans)glycosidases"/>
    <property type="match status" value="1"/>
</dbReference>
<dbReference type="InterPro" id="IPR051822">
    <property type="entry name" value="Glycosyl_Hydrolase_84"/>
</dbReference>
<feature type="active site" description="Proton donor" evidence="3">
    <location>
        <position position="335"/>
    </location>
</feature>
<dbReference type="PANTHER" id="PTHR13170:SF16">
    <property type="entry name" value="PROTEIN O-GLCNACASE"/>
    <property type="match status" value="1"/>
</dbReference>
<keyword evidence="2 3" id="KW-0326">Glycosidase</keyword>